<protein>
    <submittedName>
        <fullName evidence="5">AraC family transcriptional regulator</fullName>
    </submittedName>
</protein>
<dbReference type="GO" id="GO:0003700">
    <property type="term" value="F:DNA-binding transcription factor activity"/>
    <property type="evidence" value="ECO:0007669"/>
    <property type="project" value="InterPro"/>
</dbReference>
<dbReference type="Gene3D" id="2.60.120.10">
    <property type="entry name" value="Jelly Rolls"/>
    <property type="match status" value="1"/>
</dbReference>
<evidence type="ECO:0000259" key="4">
    <source>
        <dbReference type="PROSITE" id="PS01124"/>
    </source>
</evidence>
<dbReference type="AlphaFoldDB" id="A0A921HZS5"/>
<dbReference type="PRINTS" id="PR00032">
    <property type="entry name" value="HTHARAC"/>
</dbReference>
<evidence type="ECO:0000256" key="3">
    <source>
        <dbReference type="ARBA" id="ARBA00023163"/>
    </source>
</evidence>
<dbReference type="SUPFAM" id="SSF51182">
    <property type="entry name" value="RmlC-like cupins"/>
    <property type="match status" value="1"/>
</dbReference>
<evidence type="ECO:0000256" key="1">
    <source>
        <dbReference type="ARBA" id="ARBA00023015"/>
    </source>
</evidence>
<keyword evidence="2" id="KW-0238">DNA-binding</keyword>
<dbReference type="Gene3D" id="1.10.10.60">
    <property type="entry name" value="Homeodomain-like"/>
    <property type="match status" value="2"/>
</dbReference>
<reference evidence="5" key="2">
    <citation type="submission" date="2021-09" db="EMBL/GenBank/DDBJ databases">
        <authorList>
            <person name="Gilroy R."/>
        </authorList>
    </citation>
    <scope>NUCLEOTIDE SEQUENCE</scope>
    <source>
        <strain evidence="5">ChiSjej5B23-16112</strain>
    </source>
</reference>
<dbReference type="InterPro" id="IPR011051">
    <property type="entry name" value="RmlC_Cupin_sf"/>
</dbReference>
<dbReference type="SMART" id="SM00342">
    <property type="entry name" value="HTH_ARAC"/>
    <property type="match status" value="1"/>
</dbReference>
<evidence type="ECO:0000256" key="2">
    <source>
        <dbReference type="ARBA" id="ARBA00023125"/>
    </source>
</evidence>
<accession>A0A921HZS5</accession>
<comment type="caution">
    <text evidence="5">The sequence shown here is derived from an EMBL/GenBank/DDBJ whole genome shotgun (WGS) entry which is preliminary data.</text>
</comment>
<dbReference type="Pfam" id="PF02311">
    <property type="entry name" value="AraC_binding"/>
    <property type="match status" value="1"/>
</dbReference>
<dbReference type="SUPFAM" id="SSF46689">
    <property type="entry name" value="Homeodomain-like"/>
    <property type="match status" value="2"/>
</dbReference>
<name>A0A921HZS5_9FIRM</name>
<reference evidence="5" key="1">
    <citation type="journal article" date="2021" name="PeerJ">
        <title>Extensive microbial diversity within the chicken gut microbiome revealed by metagenomics and culture.</title>
        <authorList>
            <person name="Gilroy R."/>
            <person name="Ravi A."/>
            <person name="Getino M."/>
            <person name="Pursley I."/>
            <person name="Horton D.L."/>
            <person name="Alikhan N.F."/>
            <person name="Baker D."/>
            <person name="Gharbi K."/>
            <person name="Hall N."/>
            <person name="Watson M."/>
            <person name="Adriaenssens E.M."/>
            <person name="Foster-Nyarko E."/>
            <person name="Jarju S."/>
            <person name="Secka A."/>
            <person name="Antonio M."/>
            <person name="Oren A."/>
            <person name="Chaudhuri R.R."/>
            <person name="La Ragione R."/>
            <person name="Hildebrand F."/>
            <person name="Pallen M.J."/>
        </authorList>
    </citation>
    <scope>NUCLEOTIDE SEQUENCE</scope>
    <source>
        <strain evidence="5">ChiSjej5B23-16112</strain>
    </source>
</reference>
<evidence type="ECO:0000313" key="6">
    <source>
        <dbReference type="Proteomes" id="UP000769156"/>
    </source>
</evidence>
<dbReference type="PANTHER" id="PTHR43280">
    <property type="entry name" value="ARAC-FAMILY TRANSCRIPTIONAL REGULATOR"/>
    <property type="match status" value="1"/>
</dbReference>
<dbReference type="InterPro" id="IPR014710">
    <property type="entry name" value="RmlC-like_jellyroll"/>
</dbReference>
<dbReference type="CDD" id="cd02208">
    <property type="entry name" value="cupin_RmlC-like"/>
    <property type="match status" value="1"/>
</dbReference>
<dbReference type="PROSITE" id="PS01124">
    <property type="entry name" value="HTH_ARAC_FAMILY_2"/>
    <property type="match status" value="1"/>
</dbReference>
<keyword evidence="1" id="KW-0805">Transcription regulation</keyword>
<dbReference type="EMBL" id="DYVY01000029">
    <property type="protein sequence ID" value="HJF93455.1"/>
    <property type="molecule type" value="Genomic_DNA"/>
</dbReference>
<feature type="domain" description="HTH araC/xylS-type" evidence="4">
    <location>
        <begin position="200"/>
        <end position="298"/>
    </location>
</feature>
<gene>
    <name evidence="5" type="ORF">K8V82_01520</name>
</gene>
<dbReference type="Proteomes" id="UP000769156">
    <property type="component" value="Unassembled WGS sequence"/>
</dbReference>
<dbReference type="InterPro" id="IPR009057">
    <property type="entry name" value="Homeodomain-like_sf"/>
</dbReference>
<dbReference type="InterPro" id="IPR020449">
    <property type="entry name" value="Tscrpt_reg_AraC-type_HTH"/>
</dbReference>
<evidence type="ECO:0000313" key="5">
    <source>
        <dbReference type="EMBL" id="HJF93455.1"/>
    </source>
</evidence>
<organism evidence="5 6">
    <name type="scientific">Lachnoclostridium phocaeense</name>
    <dbReference type="NCBI Taxonomy" id="1871021"/>
    <lineage>
        <taxon>Bacteria</taxon>
        <taxon>Bacillati</taxon>
        <taxon>Bacillota</taxon>
        <taxon>Clostridia</taxon>
        <taxon>Lachnospirales</taxon>
        <taxon>Lachnospiraceae</taxon>
    </lineage>
</organism>
<sequence length="300" mass="34212">MYTSCLVTDEEMRELKQHGSSGYPIQFYVDELYRFPDQTLPLHWHPEPELWVAEGGDVLAQVGSDTFRLKEGCAIFVNTNVLHGFRQAAPDARLQCPNIVFSPELIAPAASLIYQDYILPVLTDHRIPCIILDRQCGWQGELLGHLDHMFSLFQEDNTPCPEMAVQRTLSQIWQIMYLHREEVPLLSSPEHQHLLQIRTQKMLSFIHSSYHLPISLADIARSAGISKSEASRCFQACLHTSPVSYLLSFRIRMARHALSTGQGTTEQISAACGFQSASYFCRMFRRYTGMSPRQYRNQSG</sequence>
<dbReference type="PANTHER" id="PTHR43280:SF28">
    <property type="entry name" value="HTH-TYPE TRANSCRIPTIONAL ACTIVATOR RHAS"/>
    <property type="match status" value="1"/>
</dbReference>
<proteinExistence type="predicted"/>
<dbReference type="InterPro" id="IPR003313">
    <property type="entry name" value="AraC-bd"/>
</dbReference>
<dbReference type="Pfam" id="PF12833">
    <property type="entry name" value="HTH_18"/>
    <property type="match status" value="1"/>
</dbReference>
<dbReference type="InterPro" id="IPR018060">
    <property type="entry name" value="HTH_AraC"/>
</dbReference>
<keyword evidence="3" id="KW-0804">Transcription</keyword>
<dbReference type="GO" id="GO:0043565">
    <property type="term" value="F:sequence-specific DNA binding"/>
    <property type="evidence" value="ECO:0007669"/>
    <property type="project" value="InterPro"/>
</dbReference>